<dbReference type="EMBL" id="FPAG01000006">
    <property type="protein sequence ID" value="SFS93423.1"/>
    <property type="molecule type" value="Genomic_DNA"/>
</dbReference>
<gene>
    <name evidence="2" type="ORF">SAMN04487906_2187</name>
</gene>
<reference evidence="2 3" key="1">
    <citation type="submission" date="2016-10" db="EMBL/GenBank/DDBJ databases">
        <authorList>
            <person name="de Groot N.N."/>
        </authorList>
    </citation>
    <scope>NUCLEOTIDE SEQUENCE [LARGE SCALE GENOMIC DNA]</scope>
    <source>
        <strain evidence="2 3">CGMCC 1.6114</strain>
    </source>
</reference>
<dbReference type="Proteomes" id="UP000183209">
    <property type="component" value="Unassembled WGS sequence"/>
</dbReference>
<evidence type="ECO:0000313" key="2">
    <source>
        <dbReference type="EMBL" id="SFS93423.1"/>
    </source>
</evidence>
<protein>
    <submittedName>
        <fullName evidence="2">Lipocalin-like domain-containing protein</fullName>
    </submittedName>
</protein>
<name>A0A1I6TW15_9FLAO</name>
<evidence type="ECO:0000259" key="1">
    <source>
        <dbReference type="Pfam" id="PF13924"/>
    </source>
</evidence>
<proteinExistence type="predicted"/>
<dbReference type="Pfam" id="PF13924">
    <property type="entry name" value="Lipocalin_5"/>
    <property type="match status" value="1"/>
</dbReference>
<dbReference type="InterPro" id="IPR024311">
    <property type="entry name" value="Lipocalin-like"/>
</dbReference>
<dbReference type="OrthoDB" id="1431762at2"/>
<organism evidence="2 3">
    <name type="scientific">Zhouia amylolytica</name>
    <dbReference type="NCBI Taxonomy" id="376730"/>
    <lineage>
        <taxon>Bacteria</taxon>
        <taxon>Pseudomonadati</taxon>
        <taxon>Bacteroidota</taxon>
        <taxon>Flavobacteriia</taxon>
        <taxon>Flavobacteriales</taxon>
        <taxon>Flavobacteriaceae</taxon>
        <taxon>Zhouia</taxon>
    </lineage>
</organism>
<dbReference type="AlphaFoldDB" id="A0A1I6TW15"/>
<dbReference type="RefSeq" id="WP_074978819.1">
    <property type="nucleotide sequence ID" value="NZ_FPAG01000006.1"/>
</dbReference>
<dbReference type="PROSITE" id="PS51257">
    <property type="entry name" value="PROKAR_LIPOPROTEIN"/>
    <property type="match status" value="1"/>
</dbReference>
<evidence type="ECO:0000313" key="3">
    <source>
        <dbReference type="Proteomes" id="UP000183209"/>
    </source>
</evidence>
<feature type="domain" description="Lipocalin-like" evidence="1">
    <location>
        <begin position="32"/>
        <end position="159"/>
    </location>
</feature>
<accession>A0A1I6TW15</accession>
<sequence length="172" mass="19990">MSLKHLYVTLIITLLFSCKQENKPSDFDKFTGRWALYLVESQGDSNSLWIPRQDHYKNRKGFILYDGKGGMGVHHVMEGYDQYIFEGSGGLDNLTVNDLRHLADNFVYFGKYKVNDSLKIIEHHIESANFQKMTGTVAKRNYLFSGDTLILNPMTNKYPKTRLKWIKLNDQE</sequence>